<evidence type="ECO:0000313" key="8">
    <source>
        <dbReference type="Proteomes" id="UP000800200"/>
    </source>
</evidence>
<feature type="transmembrane region" description="Helical" evidence="5">
    <location>
        <begin position="72"/>
        <end position="92"/>
    </location>
</feature>
<evidence type="ECO:0000259" key="6">
    <source>
        <dbReference type="Pfam" id="PF14378"/>
    </source>
</evidence>
<dbReference type="AlphaFoldDB" id="A0A6A6EM62"/>
<evidence type="ECO:0000313" key="7">
    <source>
        <dbReference type="EMBL" id="KAF2192235.1"/>
    </source>
</evidence>
<dbReference type="GO" id="GO:0016020">
    <property type="term" value="C:membrane"/>
    <property type="evidence" value="ECO:0007669"/>
    <property type="project" value="UniProtKB-SubCell"/>
</dbReference>
<evidence type="ECO:0000256" key="1">
    <source>
        <dbReference type="ARBA" id="ARBA00004141"/>
    </source>
</evidence>
<reference evidence="7" key="1">
    <citation type="journal article" date="2020" name="Stud. Mycol.">
        <title>101 Dothideomycetes genomes: a test case for predicting lifestyles and emergence of pathogens.</title>
        <authorList>
            <person name="Haridas S."/>
            <person name="Albert R."/>
            <person name="Binder M."/>
            <person name="Bloem J."/>
            <person name="Labutti K."/>
            <person name="Salamov A."/>
            <person name="Andreopoulos B."/>
            <person name="Baker S."/>
            <person name="Barry K."/>
            <person name="Bills G."/>
            <person name="Bluhm B."/>
            <person name="Cannon C."/>
            <person name="Castanera R."/>
            <person name="Culley D."/>
            <person name="Daum C."/>
            <person name="Ezra D."/>
            <person name="Gonzalez J."/>
            <person name="Henrissat B."/>
            <person name="Kuo A."/>
            <person name="Liang C."/>
            <person name="Lipzen A."/>
            <person name="Lutzoni F."/>
            <person name="Magnuson J."/>
            <person name="Mondo S."/>
            <person name="Nolan M."/>
            <person name="Ohm R."/>
            <person name="Pangilinan J."/>
            <person name="Park H.-J."/>
            <person name="Ramirez L."/>
            <person name="Alfaro M."/>
            <person name="Sun H."/>
            <person name="Tritt A."/>
            <person name="Yoshinaga Y."/>
            <person name="Zwiers L.-H."/>
            <person name="Turgeon B."/>
            <person name="Goodwin S."/>
            <person name="Spatafora J."/>
            <person name="Crous P."/>
            <person name="Grigoriev I."/>
        </authorList>
    </citation>
    <scope>NUCLEOTIDE SEQUENCE</scope>
    <source>
        <strain evidence="7">CBS 207.26</strain>
    </source>
</reference>
<dbReference type="CDD" id="cd03386">
    <property type="entry name" value="PAP2_Aur1_like"/>
    <property type="match status" value="1"/>
</dbReference>
<dbReference type="Proteomes" id="UP000800200">
    <property type="component" value="Unassembled WGS sequence"/>
</dbReference>
<dbReference type="PANTHER" id="PTHR31310:SF16">
    <property type="entry name" value="INOSITOLPHOSPHOTRANSFERASE AUR1_IPT1 DOMAIN-CONTAINING PROTEIN"/>
    <property type="match status" value="1"/>
</dbReference>
<feature type="transmembrane region" description="Helical" evidence="5">
    <location>
        <begin position="278"/>
        <end position="299"/>
    </location>
</feature>
<gene>
    <name evidence="7" type="ORF">K469DRAFT_716748</name>
</gene>
<dbReference type="Pfam" id="PF14378">
    <property type="entry name" value="PAP2_3"/>
    <property type="match status" value="1"/>
</dbReference>
<comment type="subcellular location">
    <subcellularLocation>
        <location evidence="1">Membrane</location>
        <topology evidence="1">Multi-pass membrane protein</topology>
    </subcellularLocation>
</comment>
<evidence type="ECO:0000256" key="5">
    <source>
        <dbReference type="SAM" id="Phobius"/>
    </source>
</evidence>
<sequence>MGTFKNVIEPATIALIFTAGTLINRRKPRYNHLSLDSKDASLGSSRTSSPDSRQASWLPENSAFRHNLLSRFLAAFPFLLEIWYWLLTYWIYQLARAYSAHLIRHDDATWEWAERHALSILSLEKKFGLAIDLPLQHFILSHLPWLMPILAKIYYSHIAVGVVFIVYTYTFLPSPTFTRIRRTIAMNNLLAFIIFTSWRCSPPRLLPPEFGYIDILHPHPLIPSSTVPQESSDLPPSTWNNNRPQLTLAAMPSLHFGTSLFLAICLERFSPHRPLRVLAPLWPAAMVLTILATANHWVLDAVVGAVVPFLGWRLSWVFESKVFEVIEEWGFWVCRTEKPVIGDDDDARERSAGKEDGGWMA</sequence>
<feature type="transmembrane region" description="Helical" evidence="5">
    <location>
        <begin position="153"/>
        <end position="172"/>
    </location>
</feature>
<dbReference type="PANTHER" id="PTHR31310">
    <property type="match status" value="1"/>
</dbReference>
<protein>
    <recommendedName>
        <fullName evidence="6">Inositolphosphotransferase Aur1/Ipt1 domain-containing protein</fullName>
    </recommendedName>
</protein>
<dbReference type="OrthoDB" id="2566866at2759"/>
<evidence type="ECO:0000256" key="2">
    <source>
        <dbReference type="ARBA" id="ARBA00022692"/>
    </source>
</evidence>
<keyword evidence="3 5" id="KW-1133">Transmembrane helix</keyword>
<evidence type="ECO:0000256" key="3">
    <source>
        <dbReference type="ARBA" id="ARBA00022989"/>
    </source>
</evidence>
<dbReference type="InterPro" id="IPR052185">
    <property type="entry name" value="IPC_Synthase-Related"/>
</dbReference>
<keyword evidence="2 5" id="KW-0812">Transmembrane</keyword>
<keyword evidence="4 5" id="KW-0472">Membrane</keyword>
<dbReference type="EMBL" id="ML994615">
    <property type="protein sequence ID" value="KAF2192235.1"/>
    <property type="molecule type" value="Genomic_DNA"/>
</dbReference>
<organism evidence="7 8">
    <name type="scientific">Zopfia rhizophila CBS 207.26</name>
    <dbReference type="NCBI Taxonomy" id="1314779"/>
    <lineage>
        <taxon>Eukaryota</taxon>
        <taxon>Fungi</taxon>
        <taxon>Dikarya</taxon>
        <taxon>Ascomycota</taxon>
        <taxon>Pezizomycotina</taxon>
        <taxon>Dothideomycetes</taxon>
        <taxon>Dothideomycetes incertae sedis</taxon>
        <taxon>Zopfiaceae</taxon>
        <taxon>Zopfia</taxon>
    </lineage>
</organism>
<evidence type="ECO:0000256" key="4">
    <source>
        <dbReference type="ARBA" id="ARBA00023136"/>
    </source>
</evidence>
<accession>A0A6A6EM62</accession>
<proteinExistence type="predicted"/>
<dbReference type="InterPro" id="IPR026841">
    <property type="entry name" value="Aur1/Ipt1"/>
</dbReference>
<keyword evidence="8" id="KW-1185">Reference proteome</keyword>
<feature type="domain" description="Inositolphosphotransferase Aur1/Ipt1" evidence="6">
    <location>
        <begin position="119"/>
        <end position="312"/>
    </location>
</feature>
<name>A0A6A6EM62_9PEZI</name>